<protein>
    <submittedName>
        <fullName evidence="6">Luciferase-like protein</fullName>
    </submittedName>
</protein>
<keyword evidence="7" id="KW-1185">Reference proteome</keyword>
<keyword evidence="4" id="KW-0503">Monooxygenase</keyword>
<feature type="domain" description="Luciferase-like" evidence="5">
    <location>
        <begin position="20"/>
        <end position="327"/>
    </location>
</feature>
<dbReference type="PANTHER" id="PTHR42847:SF4">
    <property type="entry name" value="ALKANESULFONATE MONOOXYGENASE-RELATED"/>
    <property type="match status" value="1"/>
</dbReference>
<dbReference type="KEGG" id="ttq:NIES37_37150"/>
<dbReference type="EMBL" id="AP018248">
    <property type="protein sequence ID" value="BAY99732.1"/>
    <property type="molecule type" value="Genomic_DNA"/>
</dbReference>
<dbReference type="AlphaFoldDB" id="A0A1Z4N1W6"/>
<dbReference type="InterPro" id="IPR036661">
    <property type="entry name" value="Luciferase-like_sf"/>
</dbReference>
<proteinExistence type="predicted"/>
<dbReference type="PANTHER" id="PTHR42847">
    <property type="entry name" value="ALKANESULFONATE MONOOXYGENASE"/>
    <property type="match status" value="1"/>
</dbReference>
<keyword evidence="2" id="KW-0288">FMN</keyword>
<dbReference type="RefSeq" id="WP_096578073.1">
    <property type="nucleotide sequence ID" value="NZ_CAWNJS010000001.1"/>
</dbReference>
<dbReference type="InterPro" id="IPR011251">
    <property type="entry name" value="Luciferase-like_dom"/>
</dbReference>
<accession>A0A1Z4N1W6</accession>
<dbReference type="Gene3D" id="3.20.20.30">
    <property type="entry name" value="Luciferase-like domain"/>
    <property type="match status" value="1"/>
</dbReference>
<gene>
    <name evidence="6" type="ORF">NIES37_37150</name>
</gene>
<evidence type="ECO:0000259" key="5">
    <source>
        <dbReference type="Pfam" id="PF00296"/>
    </source>
</evidence>
<name>A0A1Z4N1W6_9CYAN</name>
<keyword evidence="1" id="KW-0285">Flavoprotein</keyword>
<keyword evidence="3" id="KW-0560">Oxidoreductase</keyword>
<evidence type="ECO:0000313" key="7">
    <source>
        <dbReference type="Proteomes" id="UP000218785"/>
    </source>
</evidence>
<evidence type="ECO:0000256" key="2">
    <source>
        <dbReference type="ARBA" id="ARBA00022643"/>
    </source>
</evidence>
<reference evidence="6 7" key="1">
    <citation type="submission" date="2017-06" db="EMBL/GenBank/DDBJ databases">
        <title>Genome sequencing of cyanobaciteial culture collection at National Institute for Environmental Studies (NIES).</title>
        <authorList>
            <person name="Hirose Y."/>
            <person name="Shimura Y."/>
            <person name="Fujisawa T."/>
            <person name="Nakamura Y."/>
            <person name="Kawachi M."/>
        </authorList>
    </citation>
    <scope>NUCLEOTIDE SEQUENCE [LARGE SCALE GENOMIC DNA]</scope>
    <source>
        <strain evidence="6 7">NIES-37</strain>
    </source>
</reference>
<evidence type="ECO:0000256" key="3">
    <source>
        <dbReference type="ARBA" id="ARBA00023002"/>
    </source>
</evidence>
<dbReference type="InterPro" id="IPR050172">
    <property type="entry name" value="SsuD_RutA_monooxygenase"/>
</dbReference>
<dbReference type="Pfam" id="PF00296">
    <property type="entry name" value="Bac_luciferase"/>
    <property type="match status" value="1"/>
</dbReference>
<evidence type="ECO:0000256" key="4">
    <source>
        <dbReference type="ARBA" id="ARBA00023033"/>
    </source>
</evidence>
<dbReference type="SUPFAM" id="SSF51679">
    <property type="entry name" value="Bacterial luciferase-like"/>
    <property type="match status" value="1"/>
</dbReference>
<evidence type="ECO:0000256" key="1">
    <source>
        <dbReference type="ARBA" id="ARBA00022630"/>
    </source>
</evidence>
<dbReference type="GO" id="GO:0008726">
    <property type="term" value="F:alkanesulfonate monooxygenase activity"/>
    <property type="evidence" value="ECO:0007669"/>
    <property type="project" value="TreeGrafter"/>
</dbReference>
<dbReference type="CDD" id="cd01094">
    <property type="entry name" value="Alkanesulfonate_monoxygenase"/>
    <property type="match status" value="1"/>
</dbReference>
<dbReference type="GO" id="GO:0046306">
    <property type="term" value="P:alkanesulfonate catabolic process"/>
    <property type="evidence" value="ECO:0007669"/>
    <property type="project" value="TreeGrafter"/>
</dbReference>
<organism evidence="6 7">
    <name type="scientific">Tolypothrix tenuis PCC 7101</name>
    <dbReference type="NCBI Taxonomy" id="231146"/>
    <lineage>
        <taxon>Bacteria</taxon>
        <taxon>Bacillati</taxon>
        <taxon>Cyanobacteriota</taxon>
        <taxon>Cyanophyceae</taxon>
        <taxon>Nostocales</taxon>
        <taxon>Tolypothrichaceae</taxon>
        <taxon>Tolypothrix</taxon>
    </lineage>
</organism>
<evidence type="ECO:0000313" key="6">
    <source>
        <dbReference type="EMBL" id="BAY99732.1"/>
    </source>
</evidence>
<sequence>MSKPRYGIWAPVGGNFGPLDTQEEPIDASYERSRSLILEAERLGYATTLVAQHLANPRSLELEQLETWTASAALAEATEKIEIIAAIKPLLFHPAVLAKMALGIDAISRGRFAINLISAWFRPEMERTNIPFPPHDERYRYSGEWLKVVRALWSGERVNFEGEYFKITDLSLRPTSIAKPHPPIYLGGASDPAQILAAEQADIYFINGQPIEDVRQVIKQVLSRPRCLRRATPTLPQPVRFGLSAFVIARPTDAEAQEELQRLTELQSKEEHLKLSVAKGVDPDAVMFRLFAKNPAVGGNGGTAAGLVGSYDTVATRIAAFSDAGIDTFMLQFNPFAREMTRFAEEIMPRVRHLQPV</sequence>
<dbReference type="Proteomes" id="UP000218785">
    <property type="component" value="Chromosome"/>
</dbReference>